<dbReference type="NCBIfam" id="TIGR03303">
    <property type="entry name" value="OM_YaeT"/>
    <property type="match status" value="1"/>
</dbReference>
<evidence type="ECO:0000256" key="9">
    <source>
        <dbReference type="SAM" id="SignalP"/>
    </source>
</evidence>
<dbReference type="Pfam" id="PF01103">
    <property type="entry name" value="Omp85"/>
    <property type="match status" value="1"/>
</dbReference>
<dbReference type="OrthoDB" id="9776356at2"/>
<dbReference type="STRING" id="889378.Spiaf_1546"/>
<evidence type="ECO:0000256" key="7">
    <source>
        <dbReference type="ARBA" id="ARBA00023237"/>
    </source>
</evidence>
<evidence type="ECO:0000313" key="11">
    <source>
        <dbReference type="EMBL" id="AFG37605.1"/>
    </source>
</evidence>
<proteinExistence type="predicted"/>
<keyword evidence="7" id="KW-0998">Cell outer membrane</keyword>
<dbReference type="EMBL" id="CP003282">
    <property type="protein sequence ID" value="AFG37605.1"/>
    <property type="molecule type" value="Genomic_DNA"/>
</dbReference>
<organism evidence="11 12">
    <name type="scientific">Spirochaeta africana (strain ATCC 700263 / DSM 8902 / Z-7692)</name>
    <dbReference type="NCBI Taxonomy" id="889378"/>
    <lineage>
        <taxon>Bacteria</taxon>
        <taxon>Pseudomonadati</taxon>
        <taxon>Spirochaetota</taxon>
        <taxon>Spirochaetia</taxon>
        <taxon>Spirochaetales</taxon>
        <taxon>Spirochaetaceae</taxon>
        <taxon>Spirochaeta</taxon>
    </lineage>
</organism>
<dbReference type="PATRIC" id="fig|889378.3.peg.1538"/>
<dbReference type="InterPro" id="IPR000184">
    <property type="entry name" value="Bac_surfAg_D15"/>
</dbReference>
<dbReference type="Pfam" id="PF07244">
    <property type="entry name" value="POTRA"/>
    <property type="match status" value="5"/>
</dbReference>
<evidence type="ECO:0000256" key="1">
    <source>
        <dbReference type="ARBA" id="ARBA00004370"/>
    </source>
</evidence>
<reference evidence="12" key="1">
    <citation type="journal article" date="2013" name="Stand. Genomic Sci.">
        <title>Complete genome sequence of the halophilic bacterium Spirochaeta africana type strain (Z-7692(T)) from the alkaline Lake Magadi in the East African Rift.</title>
        <authorList>
            <person name="Liolos K."/>
            <person name="Abt B."/>
            <person name="Scheuner C."/>
            <person name="Teshima H."/>
            <person name="Held B."/>
            <person name="Lapidus A."/>
            <person name="Nolan M."/>
            <person name="Lucas S."/>
            <person name="Deshpande S."/>
            <person name="Cheng J.F."/>
            <person name="Tapia R."/>
            <person name="Goodwin L.A."/>
            <person name="Pitluck S."/>
            <person name="Pagani I."/>
            <person name="Ivanova N."/>
            <person name="Mavromatis K."/>
            <person name="Mikhailova N."/>
            <person name="Huntemann M."/>
            <person name="Pati A."/>
            <person name="Chen A."/>
            <person name="Palaniappan K."/>
            <person name="Land M."/>
            <person name="Rohde M."/>
            <person name="Tindall B.J."/>
            <person name="Detter J.C."/>
            <person name="Goker M."/>
            <person name="Bristow J."/>
            <person name="Eisen J.A."/>
            <person name="Markowitz V."/>
            <person name="Hugenholtz P."/>
            <person name="Woyke T."/>
            <person name="Klenk H.P."/>
            <person name="Kyrpides N.C."/>
        </authorList>
    </citation>
    <scope>NUCLEOTIDE SEQUENCE</scope>
    <source>
        <strain evidence="12">ATCC 700263 / DSM 8902 / Z-7692</strain>
    </source>
</reference>
<keyword evidence="4 9" id="KW-0732">Signal</keyword>
<evidence type="ECO:0000256" key="2">
    <source>
        <dbReference type="ARBA" id="ARBA00022452"/>
    </source>
</evidence>
<dbReference type="RefSeq" id="WP_014455588.1">
    <property type="nucleotide sequence ID" value="NC_017098.1"/>
</dbReference>
<dbReference type="PANTHER" id="PTHR12815:SF47">
    <property type="entry name" value="TRANSLOCATION AND ASSEMBLY MODULE SUBUNIT TAMA"/>
    <property type="match status" value="1"/>
</dbReference>
<dbReference type="InterPro" id="IPR034746">
    <property type="entry name" value="POTRA"/>
</dbReference>
<dbReference type="InterPro" id="IPR023707">
    <property type="entry name" value="OM_assembly_BamA"/>
</dbReference>
<keyword evidence="12" id="KW-1185">Reference proteome</keyword>
<dbReference type="eggNOG" id="COG4775">
    <property type="taxonomic scope" value="Bacteria"/>
</dbReference>
<feature type="domain" description="POTRA" evidence="10">
    <location>
        <begin position="276"/>
        <end position="354"/>
    </location>
</feature>
<feature type="domain" description="POTRA" evidence="10">
    <location>
        <begin position="357"/>
        <end position="430"/>
    </location>
</feature>
<evidence type="ECO:0000259" key="10">
    <source>
        <dbReference type="PROSITE" id="PS51779"/>
    </source>
</evidence>
<dbReference type="AlphaFoldDB" id="H9UJB2"/>
<feature type="chain" id="PRO_5003623051" description="Outer membrane protein assembly factor BamA" evidence="9">
    <location>
        <begin position="20"/>
        <end position="873"/>
    </location>
</feature>
<protein>
    <recommendedName>
        <fullName evidence="8">Outer membrane protein assembly factor BamA</fullName>
    </recommendedName>
</protein>
<sequence>MHRRFALLFFLVIPLVIGAEDNDTEWYQNKPIADIVFIGLQNVDQGDLTGITSEYIGEPFTDRRFLQLQQRLYALDYFTQIVANAERADAEGSEVIIEFTVQERPIVTEVVFEGNRRLRTGRLNDAVVVRQGDIVSRSRVRADEAELRRLYRENGYTQVDISSRIEETDVPGEQRVVFAITEGRQTTIRQIQFVGNSFASDGALRGAMESKQQSLFNSGVFQESVLEQDRRRIIEYYTQRGFIDAEIEEIRTEVDEEGSDRTHLIITIYVSEGEQYTFGGMQFRGNQVFSDDELAALVRHREGATVNLSRVQQDFQRVSDLYYSNGYIFNEIELEQQRDSDALTVAYTVNIQEFSRAHIENIIIRGNTKTKDHVIERELPFEVGDIFSAGKIREGLMNLMNTGFFTSVVPDTPQGSTTGLMDLIIDVEEGQTADIRLGVDIGGSADFPVSARVAWQDSNFRGMGQTVGAEIVASPIEQSLSLNFREPWLMGQRWSAGANLTMRRSVQRGVLQSFPGQDTPYGSDDSYVFTEDRTFDGTDYKAGDIFPGTPSDEEVKDLNLKTGYSHFGPSSIGDEYLMEYQNWDFILGANTGYRFLTPYGRLNLSTNASTGLNVITYDDDLYFEPWRAEDQVPLRIRDPRIINRWRFGVNLDSRDFLISPSSGYYVGQSVGLTGGFLLGSRHFIQTETTLEGYYTLFDLPVTDGWNWKLVAKGRSKLSTILPQFWVPGQSGTVLEVDRRSDLLRVNGVTIGRGWRSTDTDSNITELRGMWENTFELRMPINEQILWFDAFFDATFPYDELGDIRDTQFQDGLYGIGAGIRFSIPQLPISLYLARLFEIDDDGSIAWQTGELFNRDNEEGKGLRFVLSFSTSFF</sequence>
<dbReference type="KEGG" id="sfc:Spiaf_1546"/>
<dbReference type="InterPro" id="IPR039910">
    <property type="entry name" value="D15-like"/>
</dbReference>
<feature type="signal peptide" evidence="9">
    <location>
        <begin position="1"/>
        <end position="19"/>
    </location>
</feature>
<evidence type="ECO:0000256" key="8">
    <source>
        <dbReference type="NCBIfam" id="TIGR03303"/>
    </source>
</evidence>
<evidence type="ECO:0000256" key="4">
    <source>
        <dbReference type="ARBA" id="ARBA00022729"/>
    </source>
</evidence>
<dbReference type="Gene3D" id="3.10.20.310">
    <property type="entry name" value="membrane protein fhac"/>
    <property type="match status" value="5"/>
</dbReference>
<dbReference type="GO" id="GO:0071709">
    <property type="term" value="P:membrane assembly"/>
    <property type="evidence" value="ECO:0007669"/>
    <property type="project" value="InterPro"/>
</dbReference>
<dbReference type="InterPro" id="IPR010827">
    <property type="entry name" value="BamA/TamA_POTRA"/>
</dbReference>
<gene>
    <name evidence="11" type="ordered locus">Spiaf_1546</name>
</gene>
<keyword evidence="2" id="KW-1134">Transmembrane beta strand</keyword>
<evidence type="ECO:0000313" key="12">
    <source>
        <dbReference type="Proteomes" id="UP000007383"/>
    </source>
</evidence>
<dbReference type="GO" id="GO:0009279">
    <property type="term" value="C:cell outer membrane"/>
    <property type="evidence" value="ECO:0007669"/>
    <property type="project" value="UniProtKB-UniRule"/>
</dbReference>
<keyword evidence="5" id="KW-0677">Repeat</keyword>
<dbReference type="PROSITE" id="PS51779">
    <property type="entry name" value="POTRA"/>
    <property type="match status" value="4"/>
</dbReference>
<evidence type="ECO:0000256" key="3">
    <source>
        <dbReference type="ARBA" id="ARBA00022692"/>
    </source>
</evidence>
<name>H9UJB2_SPIAZ</name>
<comment type="subcellular location">
    <subcellularLocation>
        <location evidence="1">Membrane</location>
    </subcellularLocation>
</comment>
<keyword evidence="6" id="KW-0472">Membrane</keyword>
<keyword evidence="3" id="KW-0812">Transmembrane</keyword>
<feature type="domain" description="POTRA" evidence="10">
    <location>
        <begin position="105"/>
        <end position="183"/>
    </location>
</feature>
<dbReference type="HOGENOM" id="CLU_007664_1_1_12"/>
<evidence type="ECO:0000256" key="6">
    <source>
        <dbReference type="ARBA" id="ARBA00023136"/>
    </source>
</evidence>
<feature type="domain" description="POTRA" evidence="10">
    <location>
        <begin position="30"/>
        <end position="104"/>
    </location>
</feature>
<dbReference type="Gene3D" id="2.40.160.50">
    <property type="entry name" value="membrane protein fhac: a member of the omp85/tpsb transporter family"/>
    <property type="match status" value="1"/>
</dbReference>
<evidence type="ECO:0000256" key="5">
    <source>
        <dbReference type="ARBA" id="ARBA00022737"/>
    </source>
</evidence>
<dbReference type="Proteomes" id="UP000007383">
    <property type="component" value="Chromosome"/>
</dbReference>
<dbReference type="PANTHER" id="PTHR12815">
    <property type="entry name" value="SORTING AND ASSEMBLY MACHINERY SAMM50 PROTEIN FAMILY MEMBER"/>
    <property type="match status" value="1"/>
</dbReference>
<accession>H9UJB2</accession>